<dbReference type="InterPro" id="IPR016040">
    <property type="entry name" value="NAD(P)-bd_dom"/>
</dbReference>
<dbReference type="PANTHER" id="PTHR43162">
    <property type="match status" value="1"/>
</dbReference>
<dbReference type="Gene3D" id="3.40.50.720">
    <property type="entry name" value="NAD(P)-binding Rossmann-like Domain"/>
    <property type="match status" value="1"/>
</dbReference>
<proteinExistence type="predicted"/>
<sequence length="273" mass="27852">MIVVTGATGNVGRALVELLVAAGEDVVGVARHAPDGGLPGGAAFRAGDLGDPGGLKEVFAGGDAAFLLVAGDDPAAVVDAARSAGVRRLVLLSSQGAGTRPDAYAHAVAYEQAVRASGLAWTVLRPGGFASNAFQWAEGVRAARTVAAPFGDVALPAVHPADLAEAAAVVLRGDAHAGQVYELTGGEALTPRERVRVLADVLGEPVRYVEQSRAEAAEQLARFMPPPVLEATLGILGAPTGHERTPAPDLARLLGRPPRTFADWAAANADAFR</sequence>
<protein>
    <submittedName>
        <fullName evidence="2">NAD(P)H-binding protein</fullName>
    </submittedName>
</protein>
<evidence type="ECO:0000259" key="1">
    <source>
        <dbReference type="Pfam" id="PF13460"/>
    </source>
</evidence>
<dbReference type="Proteomes" id="UP001500466">
    <property type="component" value="Unassembled WGS sequence"/>
</dbReference>
<dbReference type="EMBL" id="BAABHS010000032">
    <property type="protein sequence ID" value="GAA4986868.1"/>
    <property type="molecule type" value="Genomic_DNA"/>
</dbReference>
<feature type="domain" description="NAD(P)-binding" evidence="1">
    <location>
        <begin position="6"/>
        <end position="168"/>
    </location>
</feature>
<dbReference type="InterPro" id="IPR051604">
    <property type="entry name" value="Ergot_Alk_Oxidoreductase"/>
</dbReference>
<organism evidence="2 3">
    <name type="scientific">Yinghuangia aomiensis</name>
    <dbReference type="NCBI Taxonomy" id="676205"/>
    <lineage>
        <taxon>Bacteria</taxon>
        <taxon>Bacillati</taxon>
        <taxon>Actinomycetota</taxon>
        <taxon>Actinomycetes</taxon>
        <taxon>Kitasatosporales</taxon>
        <taxon>Streptomycetaceae</taxon>
        <taxon>Yinghuangia</taxon>
    </lineage>
</organism>
<accession>A0ABP9I473</accession>
<keyword evidence="3" id="KW-1185">Reference proteome</keyword>
<name>A0ABP9I473_9ACTN</name>
<evidence type="ECO:0000313" key="2">
    <source>
        <dbReference type="EMBL" id="GAA4986868.1"/>
    </source>
</evidence>
<dbReference type="InterPro" id="IPR036291">
    <property type="entry name" value="NAD(P)-bd_dom_sf"/>
</dbReference>
<gene>
    <name evidence="2" type="ORF">GCM10023205_66920</name>
</gene>
<dbReference type="RefSeq" id="WP_345679532.1">
    <property type="nucleotide sequence ID" value="NZ_BAABHS010000032.1"/>
</dbReference>
<reference evidence="3" key="1">
    <citation type="journal article" date="2019" name="Int. J. Syst. Evol. Microbiol.">
        <title>The Global Catalogue of Microorganisms (GCM) 10K type strain sequencing project: providing services to taxonomists for standard genome sequencing and annotation.</title>
        <authorList>
            <consortium name="The Broad Institute Genomics Platform"/>
            <consortium name="The Broad Institute Genome Sequencing Center for Infectious Disease"/>
            <person name="Wu L."/>
            <person name="Ma J."/>
        </authorList>
    </citation>
    <scope>NUCLEOTIDE SEQUENCE [LARGE SCALE GENOMIC DNA]</scope>
    <source>
        <strain evidence="3">JCM 17986</strain>
    </source>
</reference>
<dbReference type="Pfam" id="PF13460">
    <property type="entry name" value="NAD_binding_10"/>
    <property type="match status" value="1"/>
</dbReference>
<dbReference type="PANTHER" id="PTHR43162:SF1">
    <property type="entry name" value="PRESTALK A DIFFERENTIATION PROTEIN A"/>
    <property type="match status" value="1"/>
</dbReference>
<dbReference type="SUPFAM" id="SSF51735">
    <property type="entry name" value="NAD(P)-binding Rossmann-fold domains"/>
    <property type="match status" value="1"/>
</dbReference>
<comment type="caution">
    <text evidence="2">The sequence shown here is derived from an EMBL/GenBank/DDBJ whole genome shotgun (WGS) entry which is preliminary data.</text>
</comment>
<evidence type="ECO:0000313" key="3">
    <source>
        <dbReference type="Proteomes" id="UP001500466"/>
    </source>
</evidence>